<dbReference type="InterPro" id="IPR011486">
    <property type="entry name" value="BBP2"/>
</dbReference>
<dbReference type="eggNOG" id="COG3203">
    <property type="taxonomic scope" value="Bacteria"/>
</dbReference>
<reference evidence="2 3" key="1">
    <citation type="journal article" date="2009" name="J. Bacteriol.">
        <title>Complete and draft genome sequences of six members of the Aquificales.</title>
        <authorList>
            <person name="Reysenbach A.L."/>
            <person name="Hamamura N."/>
            <person name="Podar M."/>
            <person name="Griffiths E."/>
            <person name="Ferreira S."/>
            <person name="Hochstein R."/>
            <person name="Heidelberg J."/>
            <person name="Johnson J."/>
            <person name="Mead D."/>
            <person name="Pohorille A."/>
            <person name="Sarmiento M."/>
            <person name="Schweighofer K."/>
            <person name="Seshadri R."/>
            <person name="Voytek M.A."/>
        </authorList>
    </citation>
    <scope>NUCLEOTIDE SEQUENCE [LARGE SCALE GENOMIC DNA]</scope>
    <source>
        <strain evidence="3">Az-Fu1 / DSM 15241 / OCM 825</strain>
    </source>
</reference>
<dbReference type="EMBL" id="CP001229">
    <property type="protein sequence ID" value="ACN99349.1"/>
    <property type="molecule type" value="Genomic_DNA"/>
</dbReference>
<evidence type="ECO:0000313" key="2">
    <source>
        <dbReference type="EMBL" id="ACN99349.1"/>
    </source>
</evidence>
<dbReference type="HOGENOM" id="CLU_778273_0_0_0"/>
<name>C1DXH7_SULAA</name>
<keyword evidence="1" id="KW-0732">Signal</keyword>
<accession>C1DXH7</accession>
<dbReference type="AlphaFoldDB" id="C1DXH7"/>
<sequence>MKKVLGLAAAGLLATTAANAGQITVANTDITLFGGVSAAYNAQDNDHVLSLGGFSKDGFSVNNVIVGLTKPAQDGGIGFTAAFGSWEAPTVVASSDVVNGRFIGLNLIGHGKTTEFKPWLAFVTYKPVAGLSVDAGLLWANFGERPVTILNPHITRGVLFTANPVVMAGARASYDAGIAKVYVGTGKVGAQLMKPFYENFLIVIPKTYIEAGITGNLKQVGLPVDVGLHTYNEAGGRDIYALTAGGDLGIVSLGLEVNYFKADKVLKAAQGNSDSAWGAALCANVKPMAGIQIPVRIEYADAKKSQLIPTIADTINGNSVWTFTITPTYNPTKNTFIRAEVSYVNSRHHTLWWCICSLQRSRQ</sequence>
<evidence type="ECO:0000256" key="1">
    <source>
        <dbReference type="SAM" id="SignalP"/>
    </source>
</evidence>
<dbReference type="Pfam" id="PF07642">
    <property type="entry name" value="BBP2"/>
    <property type="match status" value="1"/>
</dbReference>
<evidence type="ECO:0008006" key="4">
    <source>
        <dbReference type="Google" id="ProtNLM"/>
    </source>
</evidence>
<proteinExistence type="predicted"/>
<organism evidence="2 3">
    <name type="scientific">Sulfurihydrogenibium azorense (strain DSM 15241 / OCM 825 / Az-Fu1)</name>
    <dbReference type="NCBI Taxonomy" id="204536"/>
    <lineage>
        <taxon>Bacteria</taxon>
        <taxon>Pseudomonadati</taxon>
        <taxon>Aquificota</taxon>
        <taxon>Aquificia</taxon>
        <taxon>Aquificales</taxon>
        <taxon>Hydrogenothermaceae</taxon>
        <taxon>Sulfurihydrogenibium</taxon>
    </lineage>
</organism>
<protein>
    <recommendedName>
        <fullName evidence="4">Porin</fullName>
    </recommendedName>
</protein>
<gene>
    <name evidence="2" type="ordered locus">SULAZ_0092</name>
</gene>
<dbReference type="KEGG" id="saf:SULAZ_0092"/>
<dbReference type="Proteomes" id="UP000001369">
    <property type="component" value="Chromosome"/>
</dbReference>
<evidence type="ECO:0000313" key="3">
    <source>
        <dbReference type="Proteomes" id="UP000001369"/>
    </source>
</evidence>
<feature type="signal peptide" evidence="1">
    <location>
        <begin position="1"/>
        <end position="20"/>
    </location>
</feature>
<dbReference type="SUPFAM" id="SSF56935">
    <property type="entry name" value="Porins"/>
    <property type="match status" value="1"/>
</dbReference>
<dbReference type="OrthoDB" id="11258at2"/>
<keyword evidence="3" id="KW-1185">Reference proteome</keyword>
<dbReference type="RefSeq" id="WP_012674667.1">
    <property type="nucleotide sequence ID" value="NC_012438.1"/>
</dbReference>
<feature type="chain" id="PRO_5002908703" description="Porin" evidence="1">
    <location>
        <begin position="21"/>
        <end position="363"/>
    </location>
</feature>